<dbReference type="Proteomes" id="UP001219525">
    <property type="component" value="Unassembled WGS sequence"/>
</dbReference>
<reference evidence="2" key="1">
    <citation type="submission" date="2023-03" db="EMBL/GenBank/DDBJ databases">
        <title>Massive genome expansion in bonnet fungi (Mycena s.s.) driven by repeated elements and novel gene families across ecological guilds.</title>
        <authorList>
            <consortium name="Lawrence Berkeley National Laboratory"/>
            <person name="Harder C.B."/>
            <person name="Miyauchi S."/>
            <person name="Viragh M."/>
            <person name="Kuo A."/>
            <person name="Thoen E."/>
            <person name="Andreopoulos B."/>
            <person name="Lu D."/>
            <person name="Skrede I."/>
            <person name="Drula E."/>
            <person name="Henrissat B."/>
            <person name="Morin E."/>
            <person name="Kohler A."/>
            <person name="Barry K."/>
            <person name="LaButti K."/>
            <person name="Morin E."/>
            <person name="Salamov A."/>
            <person name="Lipzen A."/>
            <person name="Mereny Z."/>
            <person name="Hegedus B."/>
            <person name="Baldrian P."/>
            <person name="Stursova M."/>
            <person name="Weitz H."/>
            <person name="Taylor A."/>
            <person name="Grigoriev I.V."/>
            <person name="Nagy L.G."/>
            <person name="Martin F."/>
            <person name="Kauserud H."/>
        </authorList>
    </citation>
    <scope>NUCLEOTIDE SEQUENCE</scope>
    <source>
        <strain evidence="2">9144</strain>
    </source>
</reference>
<dbReference type="AlphaFoldDB" id="A0AAD6YPH3"/>
<evidence type="ECO:0000256" key="1">
    <source>
        <dbReference type="SAM" id="MobiDB-lite"/>
    </source>
</evidence>
<comment type="caution">
    <text evidence="2">The sequence shown here is derived from an EMBL/GenBank/DDBJ whole genome shotgun (WGS) entry which is preliminary data.</text>
</comment>
<evidence type="ECO:0000313" key="2">
    <source>
        <dbReference type="EMBL" id="KAJ7225639.1"/>
    </source>
</evidence>
<keyword evidence="3" id="KW-1185">Reference proteome</keyword>
<sequence length="98" mass="11037">MSPAIIVQYTLHPPATSGQVFELPLAKKHIFELGELSSEALQPEYYKMLRQSIARARDEVGQELTAWRDVVGKAEQGKDAKKYAKTEEDEEEEEDGDA</sequence>
<organism evidence="2 3">
    <name type="scientific">Mycena pura</name>
    <dbReference type="NCBI Taxonomy" id="153505"/>
    <lineage>
        <taxon>Eukaryota</taxon>
        <taxon>Fungi</taxon>
        <taxon>Dikarya</taxon>
        <taxon>Basidiomycota</taxon>
        <taxon>Agaricomycotina</taxon>
        <taxon>Agaricomycetes</taxon>
        <taxon>Agaricomycetidae</taxon>
        <taxon>Agaricales</taxon>
        <taxon>Marasmiineae</taxon>
        <taxon>Mycenaceae</taxon>
        <taxon>Mycena</taxon>
    </lineage>
</organism>
<proteinExistence type="predicted"/>
<feature type="region of interest" description="Disordered" evidence="1">
    <location>
        <begin position="74"/>
        <end position="98"/>
    </location>
</feature>
<protein>
    <submittedName>
        <fullName evidence="2">Uncharacterized protein</fullName>
    </submittedName>
</protein>
<accession>A0AAD6YPH3</accession>
<feature type="compositionally biased region" description="Acidic residues" evidence="1">
    <location>
        <begin position="87"/>
        <end position="98"/>
    </location>
</feature>
<evidence type="ECO:0000313" key="3">
    <source>
        <dbReference type="Proteomes" id="UP001219525"/>
    </source>
</evidence>
<name>A0AAD6YPH3_9AGAR</name>
<gene>
    <name evidence="2" type="ORF">GGX14DRAFT_349997</name>
</gene>
<dbReference type="EMBL" id="JARJCW010000004">
    <property type="protein sequence ID" value="KAJ7225639.1"/>
    <property type="molecule type" value="Genomic_DNA"/>
</dbReference>
<feature type="compositionally biased region" description="Basic and acidic residues" evidence="1">
    <location>
        <begin position="74"/>
        <end position="86"/>
    </location>
</feature>